<dbReference type="InterPro" id="IPR016181">
    <property type="entry name" value="Acyl_CoA_acyltransferase"/>
</dbReference>
<protein>
    <recommendedName>
        <fullName evidence="1">BioF2-like acetyltransferase domain-containing protein</fullName>
    </recommendedName>
</protein>
<evidence type="ECO:0000313" key="2">
    <source>
        <dbReference type="EMBL" id="GGH21414.1"/>
    </source>
</evidence>
<proteinExistence type="predicted"/>
<evidence type="ECO:0000259" key="1">
    <source>
        <dbReference type="Pfam" id="PF13480"/>
    </source>
</evidence>
<comment type="caution">
    <text evidence="2">The sequence shown here is derived from an EMBL/GenBank/DDBJ whole genome shotgun (WGS) entry which is preliminary data.</text>
</comment>
<accession>A0A917MHM4</accession>
<dbReference type="Proteomes" id="UP000603912">
    <property type="component" value="Unassembled WGS sequence"/>
</dbReference>
<name>A0A917MHM4_9HYPH</name>
<organism evidence="2 3">
    <name type="scientific">Alsobacter metallidurans</name>
    <dbReference type="NCBI Taxonomy" id="340221"/>
    <lineage>
        <taxon>Bacteria</taxon>
        <taxon>Pseudomonadati</taxon>
        <taxon>Pseudomonadota</taxon>
        <taxon>Alphaproteobacteria</taxon>
        <taxon>Hyphomicrobiales</taxon>
        <taxon>Alsobacteraceae</taxon>
        <taxon>Alsobacter</taxon>
    </lineage>
</organism>
<sequence>MSAALDTPFATWSRIEVFRSPEDAASAWRALEAQGVATPYQRYDWLAPWYAFVAARKGQTPAIVLVSNGAGAPLALFPLVMLRTGPVRLARFAGGKHCNANMGLFDADFLATLGPEDASTLLFAISEALSGVDLLDLRSQPLSWNGFANPFALVAGARPAEDAHALAFQPGDTADMLVRRLVSKDSRKKLAKKLRWLEAIGPVSLRRAQTEAEVDGVLEAFFRQRAARFKAQHIANPFSCKTVQQFLRSAALAGLDRGSPALELWALWCGDRIAAAFGGVSDGRRLSGAFISFENDKTLMRSSPGEVLTMELAKAALANGLASFDLGMGEDGYKRHVCPTREKRVDASIPITPMGHAMALGLRGANRVREIVKRDVRLLKTVRRVALRFGAPT</sequence>
<evidence type="ECO:0000313" key="3">
    <source>
        <dbReference type="Proteomes" id="UP000603912"/>
    </source>
</evidence>
<gene>
    <name evidence="2" type="ORF">GCM10007036_25680</name>
</gene>
<dbReference type="EMBL" id="BMES01000002">
    <property type="protein sequence ID" value="GGH21414.1"/>
    <property type="molecule type" value="Genomic_DNA"/>
</dbReference>
<dbReference type="SUPFAM" id="SSF55729">
    <property type="entry name" value="Acyl-CoA N-acyltransferases (Nat)"/>
    <property type="match status" value="1"/>
</dbReference>
<reference evidence="2" key="1">
    <citation type="journal article" date="2014" name="Int. J. Syst. Evol. Microbiol.">
        <title>Complete genome sequence of Corynebacterium casei LMG S-19264T (=DSM 44701T), isolated from a smear-ripened cheese.</title>
        <authorList>
            <consortium name="US DOE Joint Genome Institute (JGI-PGF)"/>
            <person name="Walter F."/>
            <person name="Albersmeier A."/>
            <person name="Kalinowski J."/>
            <person name="Ruckert C."/>
        </authorList>
    </citation>
    <scope>NUCLEOTIDE SEQUENCE</scope>
    <source>
        <strain evidence="2">CGMCC 1.12214</strain>
    </source>
</reference>
<dbReference type="InterPro" id="IPR038740">
    <property type="entry name" value="BioF2-like_GNAT_dom"/>
</dbReference>
<reference evidence="2" key="2">
    <citation type="submission" date="2020-09" db="EMBL/GenBank/DDBJ databases">
        <authorList>
            <person name="Sun Q."/>
            <person name="Zhou Y."/>
        </authorList>
    </citation>
    <scope>NUCLEOTIDE SEQUENCE</scope>
    <source>
        <strain evidence="2">CGMCC 1.12214</strain>
    </source>
</reference>
<dbReference type="RefSeq" id="WP_188518152.1">
    <property type="nucleotide sequence ID" value="NZ_BMES01000002.1"/>
</dbReference>
<dbReference type="AlphaFoldDB" id="A0A917MHM4"/>
<dbReference type="Pfam" id="PF13480">
    <property type="entry name" value="Acetyltransf_6"/>
    <property type="match status" value="1"/>
</dbReference>
<feature type="domain" description="BioF2-like acetyltransferase" evidence="1">
    <location>
        <begin position="185"/>
        <end position="335"/>
    </location>
</feature>
<keyword evidence="3" id="KW-1185">Reference proteome</keyword>